<dbReference type="Gene3D" id="1.10.3720.10">
    <property type="entry name" value="MetI-like"/>
    <property type="match status" value="1"/>
</dbReference>
<dbReference type="SUPFAM" id="SSF161098">
    <property type="entry name" value="MetI-like"/>
    <property type="match status" value="1"/>
</dbReference>
<comment type="subcellular location">
    <subcellularLocation>
        <location evidence="1 7">Cell membrane</location>
        <topology evidence="1 7">Multi-pass membrane protein</topology>
    </subcellularLocation>
</comment>
<dbReference type="Pfam" id="PF00528">
    <property type="entry name" value="BPD_transp_1"/>
    <property type="match status" value="1"/>
</dbReference>
<evidence type="ECO:0000256" key="3">
    <source>
        <dbReference type="ARBA" id="ARBA00022475"/>
    </source>
</evidence>
<accession>A0ABV6JPS7</accession>
<evidence type="ECO:0000256" key="2">
    <source>
        <dbReference type="ARBA" id="ARBA00022448"/>
    </source>
</evidence>
<dbReference type="PANTHER" id="PTHR30193:SF37">
    <property type="entry name" value="INNER MEMBRANE ABC TRANSPORTER PERMEASE PROTEIN YCJO"/>
    <property type="match status" value="1"/>
</dbReference>
<dbReference type="InterPro" id="IPR035906">
    <property type="entry name" value="MetI-like_sf"/>
</dbReference>
<sequence length="302" mass="33478">MPRAPRLSRRQANTLVYAVFLAGPLLLYAAAFVWPVLATISLSRYSWDGFSPERTYVGLANYINLLGERRFLDAVLNNGKWLVYYLVVPTVVGLGLALLLDSDFRGVTFFRTVFFIPFTITTVAVASTWRWLYEPNAGIINSVLRSAGLDGLAQNWLGNPGVNTYAIMLASLWAWSGFTFLVYFGGLRNIPTELTEAARIDGASAWTILWRIKLPMLLPSTVVVLGIAGVDSMRVFDLIWAMTQGGPFQSSTVLAVEMYETSFARFELGSGAAVAVYLLALSAFVVLPYLYVISSRTEEHRE</sequence>
<dbReference type="PANTHER" id="PTHR30193">
    <property type="entry name" value="ABC TRANSPORTER PERMEASE PROTEIN"/>
    <property type="match status" value="1"/>
</dbReference>
<feature type="transmembrane region" description="Helical" evidence="7">
    <location>
        <begin position="81"/>
        <end position="100"/>
    </location>
</feature>
<feature type="transmembrane region" description="Helical" evidence="7">
    <location>
        <begin position="208"/>
        <end position="230"/>
    </location>
</feature>
<keyword evidence="5 7" id="KW-1133">Transmembrane helix</keyword>
<dbReference type="InterPro" id="IPR000515">
    <property type="entry name" value="MetI-like"/>
</dbReference>
<keyword evidence="6 7" id="KW-0472">Membrane</keyword>
<evidence type="ECO:0000256" key="1">
    <source>
        <dbReference type="ARBA" id="ARBA00004651"/>
    </source>
</evidence>
<gene>
    <name evidence="9" type="ORF">ACFFGY_05660</name>
</gene>
<dbReference type="EMBL" id="JBHLUN010000005">
    <property type="protein sequence ID" value="MFC0407726.1"/>
    <property type="molecule type" value="Genomic_DNA"/>
</dbReference>
<comment type="caution">
    <text evidence="9">The sequence shown here is derived from an EMBL/GenBank/DDBJ whole genome shotgun (WGS) entry which is preliminary data.</text>
</comment>
<feature type="transmembrane region" description="Helical" evidence="7">
    <location>
        <begin position="12"/>
        <end position="37"/>
    </location>
</feature>
<evidence type="ECO:0000313" key="9">
    <source>
        <dbReference type="EMBL" id="MFC0407726.1"/>
    </source>
</evidence>
<evidence type="ECO:0000256" key="5">
    <source>
        <dbReference type="ARBA" id="ARBA00022989"/>
    </source>
</evidence>
<protein>
    <submittedName>
        <fullName evidence="9">Carbohydrate ABC transporter permease</fullName>
    </submittedName>
</protein>
<keyword evidence="2 7" id="KW-0813">Transport</keyword>
<feature type="domain" description="ABC transmembrane type-1" evidence="8">
    <location>
        <begin position="75"/>
        <end position="287"/>
    </location>
</feature>
<dbReference type="Proteomes" id="UP001589865">
    <property type="component" value="Unassembled WGS sequence"/>
</dbReference>
<feature type="transmembrane region" description="Helical" evidence="7">
    <location>
        <begin position="268"/>
        <end position="292"/>
    </location>
</feature>
<evidence type="ECO:0000259" key="8">
    <source>
        <dbReference type="PROSITE" id="PS50928"/>
    </source>
</evidence>
<feature type="transmembrane region" description="Helical" evidence="7">
    <location>
        <begin position="112"/>
        <end position="132"/>
    </location>
</feature>
<feature type="transmembrane region" description="Helical" evidence="7">
    <location>
        <begin position="165"/>
        <end position="187"/>
    </location>
</feature>
<keyword evidence="4 7" id="KW-0812">Transmembrane</keyword>
<name>A0ABV6JPS7_9PROT</name>
<dbReference type="RefSeq" id="WP_377043453.1">
    <property type="nucleotide sequence ID" value="NZ_JBHLUN010000005.1"/>
</dbReference>
<evidence type="ECO:0000313" key="10">
    <source>
        <dbReference type="Proteomes" id="UP001589865"/>
    </source>
</evidence>
<dbReference type="InterPro" id="IPR051393">
    <property type="entry name" value="ABC_transporter_permease"/>
</dbReference>
<dbReference type="CDD" id="cd06261">
    <property type="entry name" value="TM_PBP2"/>
    <property type="match status" value="1"/>
</dbReference>
<organism evidence="9 10">
    <name type="scientific">Roseomonas elaeocarpi</name>
    <dbReference type="NCBI Taxonomy" id="907779"/>
    <lineage>
        <taxon>Bacteria</taxon>
        <taxon>Pseudomonadati</taxon>
        <taxon>Pseudomonadota</taxon>
        <taxon>Alphaproteobacteria</taxon>
        <taxon>Acetobacterales</taxon>
        <taxon>Roseomonadaceae</taxon>
        <taxon>Roseomonas</taxon>
    </lineage>
</organism>
<dbReference type="PROSITE" id="PS50928">
    <property type="entry name" value="ABC_TM1"/>
    <property type="match status" value="1"/>
</dbReference>
<keyword evidence="10" id="KW-1185">Reference proteome</keyword>
<comment type="similarity">
    <text evidence="7">Belongs to the binding-protein-dependent transport system permease family.</text>
</comment>
<evidence type="ECO:0000256" key="7">
    <source>
        <dbReference type="RuleBase" id="RU363032"/>
    </source>
</evidence>
<evidence type="ECO:0000256" key="4">
    <source>
        <dbReference type="ARBA" id="ARBA00022692"/>
    </source>
</evidence>
<reference evidence="9 10" key="1">
    <citation type="submission" date="2024-09" db="EMBL/GenBank/DDBJ databases">
        <authorList>
            <person name="Sun Q."/>
            <person name="Mori K."/>
        </authorList>
    </citation>
    <scope>NUCLEOTIDE SEQUENCE [LARGE SCALE GENOMIC DNA]</scope>
    <source>
        <strain evidence="9 10">TBRC 5777</strain>
    </source>
</reference>
<keyword evidence="3" id="KW-1003">Cell membrane</keyword>
<proteinExistence type="inferred from homology"/>
<evidence type="ECO:0000256" key="6">
    <source>
        <dbReference type="ARBA" id="ARBA00023136"/>
    </source>
</evidence>